<dbReference type="PANTHER" id="PTHR10775:SF182">
    <property type="entry name" value="TRANSPOSON, EN_SPM-LIKE, TRANSPOSASE-ASSOCIATED DOMAIN PROTEIN-RELATED"/>
    <property type="match status" value="1"/>
</dbReference>
<comment type="caution">
    <text evidence="1">The sequence shown here is derived from an EMBL/GenBank/DDBJ whole genome shotgun (WGS) entry which is preliminary data.</text>
</comment>
<name>A0A6D2L3G5_9BRAS</name>
<evidence type="ECO:0008006" key="3">
    <source>
        <dbReference type="Google" id="ProtNLM"/>
    </source>
</evidence>
<proteinExistence type="predicted"/>
<organism evidence="1 2">
    <name type="scientific">Microthlaspi erraticum</name>
    <dbReference type="NCBI Taxonomy" id="1685480"/>
    <lineage>
        <taxon>Eukaryota</taxon>
        <taxon>Viridiplantae</taxon>
        <taxon>Streptophyta</taxon>
        <taxon>Embryophyta</taxon>
        <taxon>Tracheophyta</taxon>
        <taxon>Spermatophyta</taxon>
        <taxon>Magnoliopsida</taxon>
        <taxon>eudicotyledons</taxon>
        <taxon>Gunneridae</taxon>
        <taxon>Pentapetalae</taxon>
        <taxon>rosids</taxon>
        <taxon>malvids</taxon>
        <taxon>Brassicales</taxon>
        <taxon>Brassicaceae</taxon>
        <taxon>Coluteocarpeae</taxon>
        <taxon>Microthlaspi</taxon>
    </lineage>
</organism>
<evidence type="ECO:0000313" key="2">
    <source>
        <dbReference type="Proteomes" id="UP000467841"/>
    </source>
</evidence>
<gene>
    <name evidence="1" type="ORF">MERR_LOCUS46560</name>
</gene>
<accession>A0A6D2L3G5</accession>
<evidence type="ECO:0000313" key="1">
    <source>
        <dbReference type="EMBL" id="CAA7059324.1"/>
    </source>
</evidence>
<keyword evidence="2" id="KW-1185">Reference proteome</keyword>
<dbReference type="PANTHER" id="PTHR10775">
    <property type="entry name" value="OS08G0208400 PROTEIN"/>
    <property type="match status" value="1"/>
</dbReference>
<protein>
    <recommendedName>
        <fullName evidence="3">Transposase-associated domain-containing protein</fullName>
    </recommendedName>
</protein>
<dbReference type="OrthoDB" id="1049315at2759"/>
<reference evidence="1" key="1">
    <citation type="submission" date="2020-01" db="EMBL/GenBank/DDBJ databases">
        <authorList>
            <person name="Mishra B."/>
        </authorList>
    </citation>
    <scope>NUCLEOTIDE SEQUENCE [LARGE SCALE GENOMIC DNA]</scope>
</reference>
<dbReference type="EMBL" id="CACVBM020001765">
    <property type="protein sequence ID" value="CAA7059324.1"/>
    <property type="molecule type" value="Genomic_DNA"/>
</dbReference>
<sequence>MDFYFIWTSHGEQCGYTGEASTSNIQNHVGEMNADFPRENIDEEFHETSIPHVGSDENNSEEPCEDASMFFKRLKDAQQPIYEGCREGLSGLSLSSRLLTIKTDHNLPEVCLDAICEAFTDYLPANNRAPKSYYEMKKLTRSLGLPMHKIDVCQDNCMLFWKGDDKLLKCRFCGKDRYKPKPGGGGKKVPYQRMFYMPIGDRLKRLYQSERTASHMRWHAEHLSPEVEMHHPSDGEAWKHFNKVYPQFAVEHRNVYLALSTDGFNPGGMHSRDHSVWPVIVTPYNLTPDMCMKKENLFLSILVPGPKHPKKSLDIFLQPLIDELKDLWTNGIQAYDVSKKQNFVMRAVLMWTISDFPAYGMLSGWMTHGRLACPCCLDETQSFWLRNGRKHSWFDCHRRFLPEDHAYRKNVRSFTKNKSISDLPPPFLSGEEVLYERINQIEGVLRSVNCGGNGHIPRNINGYGEYHNWIKKSIFWELPYWENQLLRHNLDVMHIEKIFFDNIMNTVLNVPGKTKDNLKTRLDLPTLCNRKGLEVKDGKSPFPIFRLSNEARKIFLRWLKREIKFPDGYVADISACVDEENWRLTKLKSHDSHVIMQRLIPIAFSELLPRTVHTAIAGT</sequence>
<dbReference type="AlphaFoldDB" id="A0A6D2L3G5"/>
<dbReference type="Pfam" id="PF02992">
    <property type="entry name" value="Transposase_21"/>
    <property type="match status" value="1"/>
</dbReference>
<dbReference type="Proteomes" id="UP000467841">
    <property type="component" value="Unassembled WGS sequence"/>
</dbReference>
<dbReference type="InterPro" id="IPR004242">
    <property type="entry name" value="Transposase_21"/>
</dbReference>